<evidence type="ECO:0000259" key="7">
    <source>
        <dbReference type="Pfam" id="PF02108"/>
    </source>
</evidence>
<evidence type="ECO:0000256" key="4">
    <source>
        <dbReference type="ARBA" id="ARBA00022795"/>
    </source>
</evidence>
<dbReference type="GO" id="GO:0015031">
    <property type="term" value="P:protein transport"/>
    <property type="evidence" value="ECO:0007669"/>
    <property type="project" value="UniProtKB-KW"/>
</dbReference>
<name>A0A3B0XS34_9ZZZZ</name>
<dbReference type="InterPro" id="IPR018035">
    <property type="entry name" value="Flagellar_FliH/T3SS_HrpE"/>
</dbReference>
<dbReference type="AlphaFoldDB" id="A0A3B0XS34"/>
<comment type="function">
    <text evidence="1">Needed for flagellar regrowth and assembly.</text>
</comment>
<comment type="similarity">
    <text evidence="2">Belongs to the FliH family.</text>
</comment>
<accession>A0A3B0XS34</accession>
<dbReference type="GO" id="GO:0044781">
    <property type="term" value="P:bacterial-type flagellum organization"/>
    <property type="evidence" value="ECO:0007669"/>
    <property type="project" value="UniProtKB-KW"/>
</dbReference>
<feature type="domain" description="Flagellar assembly protein FliH/Type III secretion system HrpE" evidence="7">
    <location>
        <begin position="65"/>
        <end position="190"/>
    </location>
</feature>
<sequence>MSKPINVSESEIKHYVAPELSGRIVGLKNEAVRPQTVEEIERLQKQAYDEAAKKGHADGLKQGLKETEKLKTIFNFLQQPLNDLDKQVEQQLTELALLIAKMLLQKESTIDAQHIQNLVHESLEYLPVKSRDIQVRLNANDIALFEQANINLNEQSWQCVTDNSVTSGGCIIESSTSHIDASVETRVQQLVDQLNMHQDVENNEPTE</sequence>
<keyword evidence="3" id="KW-0813">Transport</keyword>
<keyword evidence="6" id="KW-1006">Bacterial flagellum protein export</keyword>
<protein>
    <recommendedName>
        <fullName evidence="7">Flagellar assembly protein FliH/Type III secretion system HrpE domain-containing protein</fullName>
    </recommendedName>
</protein>
<dbReference type="GO" id="GO:0005829">
    <property type="term" value="C:cytosol"/>
    <property type="evidence" value="ECO:0007669"/>
    <property type="project" value="TreeGrafter"/>
</dbReference>
<dbReference type="SUPFAM" id="SSF160527">
    <property type="entry name" value="V-type ATPase subunit E-like"/>
    <property type="match status" value="1"/>
</dbReference>
<evidence type="ECO:0000256" key="5">
    <source>
        <dbReference type="ARBA" id="ARBA00022927"/>
    </source>
</evidence>
<evidence type="ECO:0000256" key="6">
    <source>
        <dbReference type="ARBA" id="ARBA00023225"/>
    </source>
</evidence>
<gene>
    <name evidence="8" type="ORF">MNBD_GAMMA08-667</name>
</gene>
<evidence type="ECO:0000256" key="3">
    <source>
        <dbReference type="ARBA" id="ARBA00022448"/>
    </source>
</evidence>
<dbReference type="EMBL" id="UOFH01000062">
    <property type="protein sequence ID" value="VAW59166.1"/>
    <property type="molecule type" value="Genomic_DNA"/>
</dbReference>
<proteinExistence type="inferred from homology"/>
<keyword evidence="5" id="KW-0653">Protein transport</keyword>
<keyword evidence="4" id="KW-1005">Bacterial flagellum biogenesis</keyword>
<evidence type="ECO:0000256" key="2">
    <source>
        <dbReference type="ARBA" id="ARBA00006602"/>
    </source>
</evidence>
<dbReference type="PANTHER" id="PTHR34982">
    <property type="entry name" value="YOP PROTEINS TRANSLOCATION PROTEIN L"/>
    <property type="match status" value="1"/>
</dbReference>
<reference evidence="8" key="1">
    <citation type="submission" date="2018-06" db="EMBL/GenBank/DDBJ databases">
        <authorList>
            <person name="Zhirakovskaya E."/>
        </authorList>
    </citation>
    <scope>NUCLEOTIDE SEQUENCE</scope>
</reference>
<dbReference type="Pfam" id="PF02108">
    <property type="entry name" value="FliH"/>
    <property type="match status" value="1"/>
</dbReference>
<dbReference type="InterPro" id="IPR051472">
    <property type="entry name" value="T3SS_Stator/FliH"/>
</dbReference>
<evidence type="ECO:0000256" key="1">
    <source>
        <dbReference type="ARBA" id="ARBA00003041"/>
    </source>
</evidence>
<dbReference type="PANTHER" id="PTHR34982:SF1">
    <property type="entry name" value="FLAGELLAR ASSEMBLY PROTEIN FLIH"/>
    <property type="match status" value="1"/>
</dbReference>
<organism evidence="8">
    <name type="scientific">hydrothermal vent metagenome</name>
    <dbReference type="NCBI Taxonomy" id="652676"/>
    <lineage>
        <taxon>unclassified sequences</taxon>
        <taxon>metagenomes</taxon>
        <taxon>ecological metagenomes</taxon>
    </lineage>
</organism>
<evidence type="ECO:0000313" key="8">
    <source>
        <dbReference type="EMBL" id="VAW59166.1"/>
    </source>
</evidence>